<keyword evidence="1" id="KW-0732">Signal</keyword>
<protein>
    <submittedName>
        <fullName evidence="2">Uncharacterized protein</fullName>
    </submittedName>
</protein>
<organism evidence="2 3">
    <name type="scientific">Trifolium pratense</name>
    <name type="common">Red clover</name>
    <dbReference type="NCBI Taxonomy" id="57577"/>
    <lineage>
        <taxon>Eukaryota</taxon>
        <taxon>Viridiplantae</taxon>
        <taxon>Streptophyta</taxon>
        <taxon>Embryophyta</taxon>
        <taxon>Tracheophyta</taxon>
        <taxon>Spermatophyta</taxon>
        <taxon>Magnoliopsida</taxon>
        <taxon>eudicotyledons</taxon>
        <taxon>Gunneridae</taxon>
        <taxon>Pentapetalae</taxon>
        <taxon>rosids</taxon>
        <taxon>fabids</taxon>
        <taxon>Fabales</taxon>
        <taxon>Fabaceae</taxon>
        <taxon>Papilionoideae</taxon>
        <taxon>50 kb inversion clade</taxon>
        <taxon>NPAAA clade</taxon>
        <taxon>Hologalegina</taxon>
        <taxon>IRL clade</taxon>
        <taxon>Trifolieae</taxon>
        <taxon>Trifolium</taxon>
    </lineage>
</organism>
<comment type="caution">
    <text evidence="2">The sequence shown here is derived from an EMBL/GenBank/DDBJ whole genome shotgun (WGS) entry which is preliminary data.</text>
</comment>
<dbReference type="AlphaFoldDB" id="A0A2K3KB26"/>
<reference evidence="2 3" key="1">
    <citation type="journal article" date="2014" name="Am. J. Bot.">
        <title>Genome assembly and annotation for red clover (Trifolium pratense; Fabaceae).</title>
        <authorList>
            <person name="Istvanek J."/>
            <person name="Jaros M."/>
            <person name="Krenek A."/>
            <person name="Repkova J."/>
        </authorList>
    </citation>
    <scope>NUCLEOTIDE SEQUENCE [LARGE SCALE GENOMIC DNA]</scope>
    <source>
        <strain evidence="3">cv. Tatra</strain>
        <tissue evidence="2">Young leaves</tissue>
    </source>
</reference>
<gene>
    <name evidence="2" type="ORF">L195_g053523</name>
</gene>
<evidence type="ECO:0000256" key="1">
    <source>
        <dbReference type="SAM" id="SignalP"/>
    </source>
</evidence>
<evidence type="ECO:0000313" key="2">
    <source>
        <dbReference type="EMBL" id="PNX63474.1"/>
    </source>
</evidence>
<dbReference type="EMBL" id="ASHM01090549">
    <property type="protein sequence ID" value="PNX63474.1"/>
    <property type="molecule type" value="Genomic_DNA"/>
</dbReference>
<proteinExistence type="predicted"/>
<evidence type="ECO:0000313" key="3">
    <source>
        <dbReference type="Proteomes" id="UP000236291"/>
    </source>
</evidence>
<accession>A0A2K3KB26</accession>
<reference evidence="2 3" key="2">
    <citation type="journal article" date="2017" name="Front. Plant Sci.">
        <title>Gene Classification and Mining of Molecular Markers Useful in Red Clover (Trifolium pratense) Breeding.</title>
        <authorList>
            <person name="Istvanek J."/>
            <person name="Dluhosova J."/>
            <person name="Dluhos P."/>
            <person name="Patkova L."/>
            <person name="Nedelnik J."/>
            <person name="Repkova J."/>
        </authorList>
    </citation>
    <scope>NUCLEOTIDE SEQUENCE [LARGE SCALE GENOMIC DNA]</scope>
    <source>
        <strain evidence="3">cv. Tatra</strain>
        <tissue evidence="2">Young leaves</tissue>
    </source>
</reference>
<feature type="chain" id="PRO_5014383574" evidence="1">
    <location>
        <begin position="23"/>
        <end position="43"/>
    </location>
</feature>
<feature type="signal peptide" evidence="1">
    <location>
        <begin position="1"/>
        <end position="22"/>
    </location>
</feature>
<dbReference type="Proteomes" id="UP000236291">
    <property type="component" value="Unassembled WGS sequence"/>
</dbReference>
<sequence>MAAHRLVVASLLLCCLAQICYGKVLFSSLKRTLDVTASPKQGQ</sequence>
<feature type="non-terminal residue" evidence="2">
    <location>
        <position position="43"/>
    </location>
</feature>
<name>A0A2K3KB26_TRIPR</name>